<gene>
    <name evidence="1" type="ORF">VA596_27870</name>
</gene>
<dbReference type="EMBL" id="JAYFSI010000007">
    <property type="protein sequence ID" value="MEA5363379.1"/>
    <property type="molecule type" value="Genomic_DNA"/>
</dbReference>
<keyword evidence="2" id="KW-1185">Reference proteome</keyword>
<dbReference type="RefSeq" id="WP_323331139.1">
    <property type="nucleotide sequence ID" value="NZ_JAYFSI010000007.1"/>
</dbReference>
<evidence type="ECO:0000313" key="1">
    <source>
        <dbReference type="EMBL" id="MEA5363379.1"/>
    </source>
</evidence>
<sequence>MKDDGAFRAKLLASVEAGLGVLEIRPLLVEQLEQGVHREDLYQELLDTIHALRAEGREADEDAVADVADLFSEWVPAEYRL</sequence>
<accession>A0ABU5RCN0</accession>
<dbReference type="Proteomes" id="UP001304298">
    <property type="component" value="Unassembled WGS sequence"/>
</dbReference>
<comment type="caution">
    <text evidence="1">The sequence shown here is derived from an EMBL/GenBank/DDBJ whole genome shotgun (WGS) entry which is preliminary data.</text>
</comment>
<evidence type="ECO:0008006" key="3">
    <source>
        <dbReference type="Google" id="ProtNLM"/>
    </source>
</evidence>
<organism evidence="1 2">
    <name type="scientific">Amycolatopsis heterodermiae</name>
    <dbReference type="NCBI Taxonomy" id="3110235"/>
    <lineage>
        <taxon>Bacteria</taxon>
        <taxon>Bacillati</taxon>
        <taxon>Actinomycetota</taxon>
        <taxon>Actinomycetes</taxon>
        <taxon>Pseudonocardiales</taxon>
        <taxon>Pseudonocardiaceae</taxon>
        <taxon>Amycolatopsis</taxon>
    </lineage>
</organism>
<reference evidence="1 2" key="1">
    <citation type="submission" date="2023-12" db="EMBL/GenBank/DDBJ databases">
        <title>Amycolatopsis sp. V23-08.</title>
        <authorList>
            <person name="Somphong A."/>
        </authorList>
    </citation>
    <scope>NUCLEOTIDE SEQUENCE [LARGE SCALE GENOMIC DNA]</scope>
    <source>
        <strain evidence="1 2">V23-08</strain>
    </source>
</reference>
<evidence type="ECO:0000313" key="2">
    <source>
        <dbReference type="Proteomes" id="UP001304298"/>
    </source>
</evidence>
<name>A0ABU5RCN0_9PSEU</name>
<proteinExistence type="predicted"/>
<protein>
    <recommendedName>
        <fullName evidence="3">Transcriptional regulator</fullName>
    </recommendedName>
</protein>